<keyword evidence="2" id="KW-0238">DNA-binding</keyword>
<dbReference type="GO" id="GO:0006272">
    <property type="term" value="P:leading strand elongation"/>
    <property type="evidence" value="ECO:0007669"/>
    <property type="project" value="TreeGrafter"/>
</dbReference>
<dbReference type="Gene3D" id="3.70.10.10">
    <property type="match status" value="1"/>
</dbReference>
<proteinExistence type="inferred from homology"/>
<dbReference type="InterPro" id="IPR022649">
    <property type="entry name" value="Pr_cel_nuc_antig_C"/>
</dbReference>
<accession>A0A6C0CYD0</accession>
<dbReference type="AlphaFoldDB" id="A0A6C0CYD0"/>
<dbReference type="PANTHER" id="PTHR11352:SF0">
    <property type="entry name" value="PROLIFERATING CELL NUCLEAR ANTIGEN"/>
    <property type="match status" value="1"/>
</dbReference>
<organism evidence="5">
    <name type="scientific">viral metagenome</name>
    <dbReference type="NCBI Taxonomy" id="1070528"/>
    <lineage>
        <taxon>unclassified sequences</taxon>
        <taxon>metagenomes</taxon>
        <taxon>organismal metagenomes</taxon>
    </lineage>
</organism>
<evidence type="ECO:0000259" key="3">
    <source>
        <dbReference type="Pfam" id="PF00705"/>
    </source>
</evidence>
<feature type="domain" description="Proliferating cell nuclear antigen PCNA C-terminal" evidence="4">
    <location>
        <begin position="135"/>
        <end position="258"/>
    </location>
</feature>
<dbReference type="PRINTS" id="PR00339">
    <property type="entry name" value="PCNACYCLIN"/>
</dbReference>
<evidence type="ECO:0000259" key="4">
    <source>
        <dbReference type="Pfam" id="PF02747"/>
    </source>
</evidence>
<dbReference type="SUPFAM" id="SSF55979">
    <property type="entry name" value="DNA clamp"/>
    <property type="match status" value="2"/>
</dbReference>
<dbReference type="GO" id="GO:0006275">
    <property type="term" value="P:regulation of DNA replication"/>
    <property type="evidence" value="ECO:0007669"/>
    <property type="project" value="InterPro"/>
</dbReference>
<dbReference type="CDD" id="cd00577">
    <property type="entry name" value="PCNA"/>
    <property type="match status" value="1"/>
</dbReference>
<evidence type="ECO:0008006" key="6">
    <source>
        <dbReference type="Google" id="ProtNLM"/>
    </source>
</evidence>
<comment type="similarity">
    <text evidence="1">Belongs to the PCNA family.</text>
</comment>
<dbReference type="NCBIfam" id="TIGR00590">
    <property type="entry name" value="pcna"/>
    <property type="match status" value="1"/>
</dbReference>
<dbReference type="Pfam" id="PF00705">
    <property type="entry name" value="PCNA_N"/>
    <property type="match status" value="1"/>
</dbReference>
<feature type="domain" description="Proliferating cell nuclear antigen PCNA N-terminal" evidence="3">
    <location>
        <begin position="16"/>
        <end position="131"/>
    </location>
</feature>
<name>A0A6C0CYD0_9ZZZZ</name>
<evidence type="ECO:0000313" key="5">
    <source>
        <dbReference type="EMBL" id="QHT08970.1"/>
    </source>
</evidence>
<dbReference type="Pfam" id="PF02747">
    <property type="entry name" value="PCNA_C"/>
    <property type="match status" value="1"/>
</dbReference>
<protein>
    <recommendedName>
        <fullName evidence="6">Proliferating cell nuclear antigen PCNA C-terminal domain-containing protein</fullName>
    </recommendedName>
</protein>
<dbReference type="GO" id="GO:0030337">
    <property type="term" value="F:DNA polymerase processivity factor activity"/>
    <property type="evidence" value="ECO:0007669"/>
    <property type="project" value="InterPro"/>
</dbReference>
<sequence length="262" mass="30443">MRIEIQDTEKCETFISIFKHLKNFTDKVCIFIDEDKMYLQGMDDSHVCVYELFLQGSWFDIWSPKFNNTLEHRFGIHLPIFNKMLNIWTSHHSVILESQDGDNLDIHLSSKVDKEAFNYVFDLPLMDIEVDCLTIPETEYEVDIIMKSSQFKSTLDSLSQFSDTLNISCDDKKLLLKSNSTEGSMKVNIDMENIELLAVVEGETVESSFAIKYITHICQFHKLSNNVEIHMSPELPIQLIYNIGNDENNKMRFYLAPKISDD</sequence>
<dbReference type="EMBL" id="MN739504">
    <property type="protein sequence ID" value="QHT08970.1"/>
    <property type="molecule type" value="Genomic_DNA"/>
</dbReference>
<evidence type="ECO:0000256" key="1">
    <source>
        <dbReference type="ARBA" id="ARBA00010462"/>
    </source>
</evidence>
<dbReference type="GO" id="GO:0003677">
    <property type="term" value="F:DNA binding"/>
    <property type="evidence" value="ECO:0007669"/>
    <property type="project" value="UniProtKB-KW"/>
</dbReference>
<dbReference type="PANTHER" id="PTHR11352">
    <property type="entry name" value="PROLIFERATING CELL NUCLEAR ANTIGEN"/>
    <property type="match status" value="1"/>
</dbReference>
<dbReference type="InterPro" id="IPR046938">
    <property type="entry name" value="DNA_clamp_sf"/>
</dbReference>
<dbReference type="InterPro" id="IPR022648">
    <property type="entry name" value="Pr_cel_nuc_antig_N"/>
</dbReference>
<evidence type="ECO:0000256" key="2">
    <source>
        <dbReference type="ARBA" id="ARBA00023125"/>
    </source>
</evidence>
<dbReference type="InterPro" id="IPR000730">
    <property type="entry name" value="Pr_cel_nuc_antig"/>
</dbReference>
<dbReference type="HAMAP" id="MF_00317">
    <property type="entry name" value="DNApol_clamp_arch"/>
    <property type="match status" value="1"/>
</dbReference>
<reference evidence="5" key="1">
    <citation type="journal article" date="2020" name="Nature">
        <title>Giant virus diversity and host interactions through global metagenomics.</title>
        <authorList>
            <person name="Schulz F."/>
            <person name="Roux S."/>
            <person name="Paez-Espino D."/>
            <person name="Jungbluth S."/>
            <person name="Walsh D.A."/>
            <person name="Denef V.J."/>
            <person name="McMahon K.D."/>
            <person name="Konstantinidis K.T."/>
            <person name="Eloe-Fadrosh E.A."/>
            <person name="Kyrpides N.C."/>
            <person name="Woyke T."/>
        </authorList>
    </citation>
    <scope>NUCLEOTIDE SEQUENCE</scope>
    <source>
        <strain evidence="5">GVMAG-M-3300023109-53</strain>
    </source>
</reference>